<dbReference type="RefSeq" id="WP_336558356.1">
    <property type="nucleotide sequence ID" value="NZ_JBBAYL010000008.1"/>
</dbReference>
<feature type="compositionally biased region" description="Low complexity" evidence="1">
    <location>
        <begin position="617"/>
        <end position="628"/>
    </location>
</feature>
<keyword evidence="3" id="KW-1185">Reference proteome</keyword>
<proteinExistence type="predicted"/>
<feature type="compositionally biased region" description="Basic residues" evidence="1">
    <location>
        <begin position="23"/>
        <end position="32"/>
    </location>
</feature>
<feature type="region of interest" description="Disordered" evidence="1">
    <location>
        <begin position="97"/>
        <end position="123"/>
    </location>
</feature>
<protein>
    <recommendedName>
        <fullName evidence="4">Helix-turn-helix domain-containing protein</fullName>
    </recommendedName>
</protein>
<feature type="compositionally biased region" description="Polar residues" evidence="1">
    <location>
        <begin position="335"/>
        <end position="344"/>
    </location>
</feature>
<feature type="region of interest" description="Disordered" evidence="1">
    <location>
        <begin position="293"/>
        <end position="348"/>
    </location>
</feature>
<name>A0ABU8GH20_9ACTN</name>
<gene>
    <name evidence="2" type="ORF">WB403_25380</name>
</gene>
<evidence type="ECO:0000313" key="2">
    <source>
        <dbReference type="EMBL" id="MEI5612494.1"/>
    </source>
</evidence>
<feature type="region of interest" description="Disordered" evidence="1">
    <location>
        <begin position="244"/>
        <end position="280"/>
    </location>
</feature>
<sequence length="628" mass="67370">MHSSYAVIAEPRHTPCGGARSAGRVRPRRPQRRATQQVEIPERIYRGPFYSDAFIKAWVKMAALDVDTNPEHCNAHVTEMARFCGLSLRAFQRALTEGRHSGPDGGAPEFSTRRMTRRSGTGRTAIRQVRPVVDGERYVTVSVAMCDALEPRRLRAALLMAHTAKYSPGYQPTAAELAGELFHHHGKSAGKPVSERTARRIVHDLEATGWVSVGHRTGHQGRHTVAVNTHPILAEQLALDLDTPATPVDADAPAAAGQHGEASADNHGGSGPATNGGSLAIKEYTGVPTDVVAAPQEVGGSRRRRVTVGKPAVDASELADGTFGPGVSRAPRGTRPTQQPSTGQAYGGPELRWTERIHISLAPVRHLLQQPDANRFLLRRVAREIGRQLDTAATSLMTPERMAARIATRYRDAGPIRDIAAWLLAVGIPAKGCGQPLCEGGQLWPTGATCETCATNRQITGEHWRQARALQDRLDEVRAQRTAGGEQLPAKATYRQRAAASDADVLAVAAEHGPAAALHRYGVLRAGPVLRAHHDQLPTAVGATPPRPPQPPCARPMEEAPMPDRGYMPDHIRAQLGRTTDTGALAVACPQTGCLAEAGQPCTSNLGRRRAPHDARTTAAQTRGTETT</sequence>
<evidence type="ECO:0008006" key="4">
    <source>
        <dbReference type="Google" id="ProtNLM"/>
    </source>
</evidence>
<comment type="caution">
    <text evidence="2">The sequence shown here is derived from an EMBL/GenBank/DDBJ whole genome shotgun (WGS) entry which is preliminary data.</text>
</comment>
<reference evidence="2 3" key="1">
    <citation type="submission" date="2024-03" db="EMBL/GenBank/DDBJ databases">
        <title>First Report of Pectobacterium brasiliscabiei causing potato scab in china.</title>
        <authorList>
            <person name="Handique U."/>
        </authorList>
    </citation>
    <scope>NUCLEOTIDE SEQUENCE [LARGE SCALE GENOMIC DNA]</scope>
    <source>
        <strain evidence="2 3">ZRIMU1503</strain>
    </source>
</reference>
<feature type="region of interest" description="Disordered" evidence="1">
    <location>
        <begin position="600"/>
        <end position="628"/>
    </location>
</feature>
<feature type="compositionally biased region" description="Low complexity" evidence="1">
    <location>
        <begin position="244"/>
        <end position="256"/>
    </location>
</feature>
<dbReference type="Proteomes" id="UP001365781">
    <property type="component" value="Unassembled WGS sequence"/>
</dbReference>
<dbReference type="EMBL" id="JBBAYM010000017">
    <property type="protein sequence ID" value="MEI5612494.1"/>
    <property type="molecule type" value="Genomic_DNA"/>
</dbReference>
<accession>A0ABU8GH20</accession>
<organism evidence="2 3">
    <name type="scientific">Streptomyces brasiliscabiei</name>
    <dbReference type="NCBI Taxonomy" id="2736302"/>
    <lineage>
        <taxon>Bacteria</taxon>
        <taxon>Bacillati</taxon>
        <taxon>Actinomycetota</taxon>
        <taxon>Actinomycetes</taxon>
        <taxon>Kitasatosporales</taxon>
        <taxon>Streptomycetaceae</taxon>
        <taxon>Streptomyces</taxon>
    </lineage>
</organism>
<evidence type="ECO:0000313" key="3">
    <source>
        <dbReference type="Proteomes" id="UP001365781"/>
    </source>
</evidence>
<feature type="region of interest" description="Disordered" evidence="1">
    <location>
        <begin position="10"/>
        <end position="36"/>
    </location>
</feature>
<evidence type="ECO:0000256" key="1">
    <source>
        <dbReference type="SAM" id="MobiDB-lite"/>
    </source>
</evidence>